<proteinExistence type="predicted"/>
<dbReference type="Proteomes" id="UP000218209">
    <property type="component" value="Unassembled WGS sequence"/>
</dbReference>
<gene>
    <name evidence="1" type="ORF">BU14_0086s0019</name>
</gene>
<reference evidence="1 2" key="1">
    <citation type="submission" date="2017-03" db="EMBL/GenBank/DDBJ databases">
        <title>WGS assembly of Porphyra umbilicalis.</title>
        <authorList>
            <person name="Brawley S.H."/>
            <person name="Blouin N.A."/>
            <person name="Ficko-Blean E."/>
            <person name="Wheeler G.L."/>
            <person name="Lohr M."/>
            <person name="Goodson H.V."/>
            <person name="Jenkins J.W."/>
            <person name="Blaby-Haas C.E."/>
            <person name="Helliwell K.E."/>
            <person name="Chan C."/>
            <person name="Marriage T."/>
            <person name="Bhattacharya D."/>
            <person name="Klein A.S."/>
            <person name="Badis Y."/>
            <person name="Brodie J."/>
            <person name="Cao Y."/>
            <person name="Collen J."/>
            <person name="Dittami S.M."/>
            <person name="Gachon C.M."/>
            <person name="Green B.R."/>
            <person name="Karpowicz S."/>
            <person name="Kim J.W."/>
            <person name="Kudahl U."/>
            <person name="Lin S."/>
            <person name="Michel G."/>
            <person name="Mittag M."/>
            <person name="Olson B.J."/>
            <person name="Pangilinan J."/>
            <person name="Peng Y."/>
            <person name="Qiu H."/>
            <person name="Shu S."/>
            <person name="Singer J.T."/>
            <person name="Smith A.G."/>
            <person name="Sprecher B.N."/>
            <person name="Wagner V."/>
            <person name="Wang W."/>
            <person name="Wang Z.-Y."/>
            <person name="Yan J."/>
            <person name="Yarish C."/>
            <person name="Zoeuner-Riek S."/>
            <person name="Zhuang Y."/>
            <person name="Zou Y."/>
            <person name="Lindquist E.A."/>
            <person name="Grimwood J."/>
            <person name="Barry K."/>
            <person name="Rokhsar D.S."/>
            <person name="Schmutz J."/>
            <person name="Stiller J.W."/>
            <person name="Grossman A.R."/>
            <person name="Prochnik S.E."/>
        </authorList>
    </citation>
    <scope>NUCLEOTIDE SEQUENCE [LARGE SCALE GENOMIC DNA]</scope>
    <source>
        <strain evidence="1">4086291</strain>
    </source>
</reference>
<sequence length="252" mass="27240">MLEEEAERFDTMATAAGLADVKDLLHKVYARVDSHANSQAAANSRTDTALGSVLKGQADVIAASLSVAVPKSALRRPAGVHVDRQTKRAKGSGTVLKPVMDATVGGSVVFAPASDTERPVRGLKYSLVDDSGMPVEMMSQRFITEPLFLQLANLVRMWHVSFDHPGIFGSFACSQLHEIGLERSTDVLSQGGAAAEANAVRTEGMRGVMKNKAKKYVVMMGWLHGVIPEVFRPPHEASFAEMQTFSFDESNH</sequence>
<name>A0A1X6PE42_PORUM</name>
<evidence type="ECO:0000313" key="1">
    <source>
        <dbReference type="EMBL" id="OSX79132.1"/>
    </source>
</evidence>
<keyword evidence="2" id="KW-1185">Reference proteome</keyword>
<dbReference type="EMBL" id="KV918797">
    <property type="protein sequence ID" value="OSX79132.1"/>
    <property type="molecule type" value="Genomic_DNA"/>
</dbReference>
<organism evidence="1 2">
    <name type="scientific">Porphyra umbilicalis</name>
    <name type="common">Purple laver</name>
    <name type="synonym">Red alga</name>
    <dbReference type="NCBI Taxonomy" id="2786"/>
    <lineage>
        <taxon>Eukaryota</taxon>
        <taxon>Rhodophyta</taxon>
        <taxon>Bangiophyceae</taxon>
        <taxon>Bangiales</taxon>
        <taxon>Bangiaceae</taxon>
        <taxon>Porphyra</taxon>
    </lineage>
</organism>
<accession>A0A1X6PE42</accession>
<evidence type="ECO:0000313" key="2">
    <source>
        <dbReference type="Proteomes" id="UP000218209"/>
    </source>
</evidence>
<protein>
    <submittedName>
        <fullName evidence="1">Uncharacterized protein</fullName>
    </submittedName>
</protein>
<dbReference type="AlphaFoldDB" id="A0A1X6PE42"/>